<evidence type="ECO:0008006" key="4">
    <source>
        <dbReference type="Google" id="ProtNLM"/>
    </source>
</evidence>
<keyword evidence="3" id="KW-1185">Reference proteome</keyword>
<feature type="transmembrane region" description="Helical" evidence="1">
    <location>
        <begin position="277"/>
        <end position="297"/>
    </location>
</feature>
<feature type="transmembrane region" description="Helical" evidence="1">
    <location>
        <begin position="43"/>
        <end position="59"/>
    </location>
</feature>
<evidence type="ECO:0000313" key="2">
    <source>
        <dbReference type="EnsemblMetazoa" id="AEPI002864-PA"/>
    </source>
</evidence>
<feature type="transmembrane region" description="Helical" evidence="1">
    <location>
        <begin position="110"/>
        <end position="128"/>
    </location>
</feature>
<evidence type="ECO:0000256" key="1">
    <source>
        <dbReference type="SAM" id="Phobius"/>
    </source>
</evidence>
<keyword evidence="1" id="KW-0472">Membrane</keyword>
<protein>
    <recommendedName>
        <fullName evidence="4">Transmembrane protein 135 N-terminal domain-containing protein</fullName>
    </recommendedName>
</protein>
<evidence type="ECO:0000313" key="3">
    <source>
        <dbReference type="Proteomes" id="UP000075885"/>
    </source>
</evidence>
<reference evidence="2" key="2">
    <citation type="submission" date="2020-05" db="UniProtKB">
        <authorList>
            <consortium name="EnsemblMetazoa"/>
        </authorList>
    </citation>
    <scope>IDENTIFICATION</scope>
    <source>
        <strain evidence="2">Epiroticus2</strain>
    </source>
</reference>
<dbReference type="STRING" id="199890.A0A182P7G2"/>
<name>A0A182P7G2_9DIPT</name>
<dbReference type="VEuPathDB" id="VectorBase:AEPI002864"/>
<dbReference type="PANTHER" id="PTHR12459">
    <property type="entry name" value="TRANSMEMBRANE PROTEIN 135-RELATED"/>
    <property type="match status" value="1"/>
</dbReference>
<keyword evidence="1" id="KW-0812">Transmembrane</keyword>
<organism evidence="2 3">
    <name type="scientific">Anopheles epiroticus</name>
    <dbReference type="NCBI Taxonomy" id="199890"/>
    <lineage>
        <taxon>Eukaryota</taxon>
        <taxon>Metazoa</taxon>
        <taxon>Ecdysozoa</taxon>
        <taxon>Arthropoda</taxon>
        <taxon>Hexapoda</taxon>
        <taxon>Insecta</taxon>
        <taxon>Pterygota</taxon>
        <taxon>Neoptera</taxon>
        <taxon>Endopterygota</taxon>
        <taxon>Diptera</taxon>
        <taxon>Nematocera</taxon>
        <taxon>Culicoidea</taxon>
        <taxon>Culicidae</taxon>
        <taxon>Anophelinae</taxon>
        <taxon>Anopheles</taxon>
    </lineage>
</organism>
<feature type="transmembrane region" description="Helical" evidence="1">
    <location>
        <begin position="79"/>
        <end position="98"/>
    </location>
</feature>
<dbReference type="Proteomes" id="UP000075885">
    <property type="component" value="Unassembled WGS sequence"/>
</dbReference>
<dbReference type="EnsemblMetazoa" id="AEPI002864-RA">
    <property type="protein sequence ID" value="AEPI002864-PA"/>
    <property type="gene ID" value="AEPI002864"/>
</dbReference>
<dbReference type="AlphaFoldDB" id="A0A182P7G2"/>
<proteinExistence type="predicted"/>
<keyword evidence="1" id="KW-1133">Transmembrane helix</keyword>
<feature type="transmembrane region" description="Helical" evidence="1">
    <location>
        <begin position="317"/>
        <end position="339"/>
    </location>
</feature>
<feature type="transmembrane region" description="Helical" evidence="1">
    <location>
        <begin position="161"/>
        <end position="178"/>
    </location>
</feature>
<accession>A0A182P7G2</accession>
<sequence>MSALSKYFEQAVAGATCRDILHPGVGCGQFAWHNFFGTVRSNVHFFLPISLLRLLLLIYHRRAVSGAILCQTAREFGAMMLNALCVANCWTGAFCLMMRATGRIHDNFSVSLAPLLGSCIMFLMPAYVQTTHTKAIVVANLECWIKSRESRVVEWMRDSRVVGTVCFMLISAGIARFASRTRHRTEFWFIQPLKRKHSSEPVCPVNGKHNGACPTQVPHVCLHHEATCARYVLSGVRTYFTFGAILELARRLIVTAGQWQQPPTERMRSLLRLRYRLILFLTLYNGTFRLVTCLLARRRQQVKTDDSTIAGFVSGCWYYIYPSYNIFNLAVCALTQLVVAMSELSKCFYQVTAGRSCRDLCHPEYATCWQSFVEITKTLLPGSYKLYLTLLVIPPLVKGGGYTAEYWWNHILGYASISFKTYIQAISGLTLQCLLYKLFGKLHYYCLMGVPGFVSAALVPRLPHVHLRLQGITYFNMMLEVMIKKSKMPLLQILRRSKLWATVCFMLFSARIMNVLRAETVNQFWIIYPATSEQDGQRNSTPCLHEASCSSYILDGVWKYALAGFTIETARALVSKGALMYGEPPRFLSELRKAISLSLSLFLAAYVGSFRGISCWLAHAEGRERPAHARLAGLLSGVSYLLYPKYQLFTLGFTKFLEVGDEQLQDPVPRFTYIQYPSPLQMSWEHRHNTSKVMPRWMELLQRVPFLRLVHMFSIGYMYHALVFHSHLSPPFNSKCVNYCSDFRVERLKPLPKKRQTVRHAGSVCGMVSSSKLLFERVAAGRTCRDLWHPQFASCLRYNVHFWRTIMPGSFKLYIPLLVLPPLVKLNDVTARYLLEHSLQYVYISLCTYVQAALSLSAQCVLHNLLGRLNYWCVMFWPCLLGVAIGPPLPKQLLRLQAITFFNMSLEAAVRKSTIPAIRHARRSTMLATLTFMAYSSTILTCLRSGYVKQFWLVNPDTGHADNSEGTVCSHAGRCWQYLTDGMLKYGMVGIILEAGRAVLRKWHLLAKRPLAIFGAEFRAACNLKLGLFLACYVGIFRAVCCLLGRYTGREKVEHAAVAGFLAGMPYCLYPTYQIYTLGLTKAIEMGWEYGGNKSLEGGAKANESFTTKLLRQAHRLPMLRLVQMLSFGYLGHVYAFYPRVSPVFHQKAMDVCSTDLTLDMKRRIATWFAEVL</sequence>
<dbReference type="PANTHER" id="PTHR12459:SF15">
    <property type="entry name" value="TRANSMEMBRANE PROTEIN 135"/>
    <property type="match status" value="1"/>
</dbReference>
<dbReference type="InterPro" id="IPR026749">
    <property type="entry name" value="Tmem135"/>
</dbReference>
<reference evidence="3" key="1">
    <citation type="submission" date="2013-03" db="EMBL/GenBank/DDBJ databases">
        <title>The Genome Sequence of Anopheles epiroticus epiroticus2.</title>
        <authorList>
            <consortium name="The Broad Institute Genomics Platform"/>
            <person name="Neafsey D.E."/>
            <person name="Howell P."/>
            <person name="Walker B."/>
            <person name="Young S.K."/>
            <person name="Zeng Q."/>
            <person name="Gargeya S."/>
            <person name="Fitzgerald M."/>
            <person name="Haas B."/>
            <person name="Abouelleil A."/>
            <person name="Allen A.W."/>
            <person name="Alvarado L."/>
            <person name="Arachchi H.M."/>
            <person name="Berlin A.M."/>
            <person name="Chapman S.B."/>
            <person name="Gainer-Dewar J."/>
            <person name="Goldberg J."/>
            <person name="Griggs A."/>
            <person name="Gujja S."/>
            <person name="Hansen M."/>
            <person name="Howarth C."/>
            <person name="Imamovic A."/>
            <person name="Ireland A."/>
            <person name="Larimer J."/>
            <person name="McCowan C."/>
            <person name="Murphy C."/>
            <person name="Pearson M."/>
            <person name="Poon T.W."/>
            <person name="Priest M."/>
            <person name="Roberts A."/>
            <person name="Saif S."/>
            <person name="Shea T."/>
            <person name="Sisk P."/>
            <person name="Sykes S."/>
            <person name="Wortman J."/>
            <person name="Nusbaum C."/>
            <person name="Birren B."/>
        </authorList>
    </citation>
    <scope>NUCLEOTIDE SEQUENCE [LARGE SCALE GENOMIC DNA]</scope>
    <source>
        <strain evidence="3">Epiroticus2</strain>
    </source>
</reference>